<dbReference type="InterPro" id="IPR003787">
    <property type="entry name" value="Sulphur_relay_DsrE/F-like"/>
</dbReference>
<gene>
    <name evidence="1" type="ORF">RCA23_c09910</name>
</gene>
<accession>A0AAN0VHY6</accession>
<dbReference type="AlphaFoldDB" id="A0AAN0VHY6"/>
<organism evidence="1 2">
    <name type="scientific">Planktomarina temperata RCA23</name>
    <dbReference type="NCBI Taxonomy" id="666509"/>
    <lineage>
        <taxon>Bacteria</taxon>
        <taxon>Pseudomonadati</taxon>
        <taxon>Pseudomonadota</taxon>
        <taxon>Alphaproteobacteria</taxon>
        <taxon>Rhodobacterales</taxon>
        <taxon>Paracoccaceae</taxon>
        <taxon>Planktomarina</taxon>
    </lineage>
</organism>
<evidence type="ECO:0000313" key="1">
    <source>
        <dbReference type="EMBL" id="AII86544.1"/>
    </source>
</evidence>
<name>A0AAN0VHY6_9RHOB</name>
<dbReference type="Gene3D" id="3.40.1260.10">
    <property type="entry name" value="DsrEFH-like"/>
    <property type="match status" value="1"/>
</dbReference>
<dbReference type="RefSeq" id="WP_044049377.1">
    <property type="nucleotide sequence ID" value="NZ_CP003984.1"/>
</dbReference>
<evidence type="ECO:0000313" key="2">
    <source>
        <dbReference type="Proteomes" id="UP000028680"/>
    </source>
</evidence>
<dbReference type="SUPFAM" id="SSF75169">
    <property type="entry name" value="DsrEFH-like"/>
    <property type="match status" value="1"/>
</dbReference>
<protein>
    <recommendedName>
        <fullName evidence="3">Multidrug transporter</fullName>
    </recommendedName>
</protein>
<keyword evidence="2" id="KW-1185">Reference proteome</keyword>
<dbReference type="Pfam" id="PF02635">
    <property type="entry name" value="DsrE"/>
    <property type="match status" value="1"/>
</dbReference>
<dbReference type="EMBL" id="CP003984">
    <property type="protein sequence ID" value="AII86544.1"/>
    <property type="molecule type" value="Genomic_DNA"/>
</dbReference>
<dbReference type="InterPro" id="IPR027396">
    <property type="entry name" value="DsrEFH-like"/>
</dbReference>
<proteinExistence type="predicted"/>
<dbReference type="KEGG" id="ptp:RCA23_c09910"/>
<reference evidence="1 2" key="1">
    <citation type="journal article" date="2014" name="ISME J.">
        <title>Adaptation of an abundant Roseobacter RCA organism to pelagic systems revealed by genomic and transcriptomic analyses.</title>
        <authorList>
            <person name="Voget S."/>
            <person name="Wemheuer B."/>
            <person name="Brinkhoff T."/>
            <person name="Vollmers J."/>
            <person name="Dietrich S."/>
            <person name="Giebel H.A."/>
            <person name="Beardsley C."/>
            <person name="Sardemann C."/>
            <person name="Bakenhus I."/>
            <person name="Billerbeck S."/>
            <person name="Daniel R."/>
            <person name="Simon M."/>
        </authorList>
    </citation>
    <scope>NUCLEOTIDE SEQUENCE [LARGE SCALE GENOMIC DNA]</scope>
    <source>
        <strain evidence="1 2">RCA23</strain>
    </source>
</reference>
<dbReference type="Proteomes" id="UP000028680">
    <property type="component" value="Chromosome"/>
</dbReference>
<sequence>MANLLVHIHSGPELKNKLTLGLLVAKTGVAEGHSVKLFLAADAVHALDCRAEGDIVGQGTGDAHLHLQALSAANVQIMVSGMSAKARGYDDSLLAGYNASFAMPDTLIALALDADTVLCY</sequence>
<evidence type="ECO:0008006" key="3">
    <source>
        <dbReference type="Google" id="ProtNLM"/>
    </source>
</evidence>